<proteinExistence type="predicted"/>
<name>A0A6S6LXQ0_9BACT</name>
<evidence type="ECO:0000313" key="2">
    <source>
        <dbReference type="Proteomes" id="UP000515472"/>
    </source>
</evidence>
<dbReference type="EMBL" id="AP023213">
    <property type="protein sequence ID" value="BCG46792.1"/>
    <property type="molecule type" value="Genomic_DNA"/>
</dbReference>
<dbReference type="AlphaFoldDB" id="A0A6S6LXQ0"/>
<keyword evidence="2" id="KW-1185">Reference proteome</keyword>
<accession>A0A6S6LXQ0</accession>
<gene>
    <name evidence="1" type="ORF">GEOBRER4_15420</name>
</gene>
<organism evidence="1 2">
    <name type="scientific">Citrifermentans bremense</name>
    <dbReference type="NCBI Taxonomy" id="60035"/>
    <lineage>
        <taxon>Bacteria</taxon>
        <taxon>Pseudomonadati</taxon>
        <taxon>Thermodesulfobacteriota</taxon>
        <taxon>Desulfuromonadia</taxon>
        <taxon>Geobacterales</taxon>
        <taxon>Geobacteraceae</taxon>
        <taxon>Citrifermentans</taxon>
    </lineage>
</organism>
<protein>
    <submittedName>
        <fullName evidence="1">Uncharacterized protein</fullName>
    </submittedName>
</protein>
<dbReference type="Proteomes" id="UP000515472">
    <property type="component" value="Chromosome"/>
</dbReference>
<dbReference type="KEGG" id="gbn:GEOBRER4_15420"/>
<reference evidence="1 2" key="1">
    <citation type="submission" date="2020-06" db="EMBL/GenBank/DDBJ databases">
        <title>Interaction of electrochemicaly active bacteria, Geobacter bremensis R4 on different carbon anode.</title>
        <authorList>
            <person name="Meng L."/>
            <person name="Yoshida N."/>
        </authorList>
    </citation>
    <scope>NUCLEOTIDE SEQUENCE [LARGE SCALE GENOMIC DNA]</scope>
    <source>
        <strain evidence="1 2">R4</strain>
    </source>
</reference>
<sequence length="150" mass="17450">MGSSVILYNKHYTYDKTLAIAVNKLDVNFTWSQTSFGVRTEQAGCALYLTLANRTKKMVERIYVAGNCYLLDNDGNQYSSVDNNFYWMDGRSSSFNAHSSVLAPNARLQGFVLFPKLRSFQKFKRFFFKCEFWIDSEMHQGNYDVELIWP</sequence>
<evidence type="ECO:0000313" key="1">
    <source>
        <dbReference type="EMBL" id="BCG46792.1"/>
    </source>
</evidence>